<keyword evidence="4" id="KW-0732">Signal</keyword>
<dbReference type="EMBL" id="QOUI01000002">
    <property type="protein sequence ID" value="RCK70644.1"/>
    <property type="molecule type" value="Genomic_DNA"/>
</dbReference>
<feature type="chain" id="PRO_5016735603" evidence="4">
    <location>
        <begin position="35"/>
        <end position="366"/>
    </location>
</feature>
<dbReference type="Proteomes" id="UP000252770">
    <property type="component" value="Unassembled WGS sequence"/>
</dbReference>
<dbReference type="PANTHER" id="PTHR22946">
    <property type="entry name" value="DIENELACTONE HYDROLASE DOMAIN-CONTAINING PROTEIN-RELATED"/>
    <property type="match status" value="1"/>
</dbReference>
<dbReference type="GO" id="GO:0008236">
    <property type="term" value="F:serine-type peptidase activity"/>
    <property type="evidence" value="ECO:0007669"/>
    <property type="project" value="InterPro"/>
</dbReference>
<name>A0A367YXQ9_9ACTN</name>
<evidence type="ECO:0000256" key="3">
    <source>
        <dbReference type="SAM" id="MobiDB-lite"/>
    </source>
</evidence>
<evidence type="ECO:0000256" key="2">
    <source>
        <dbReference type="ARBA" id="ARBA00038115"/>
    </source>
</evidence>
<keyword evidence="7" id="KW-1185">Reference proteome</keyword>
<sequence>MHTARPRPARRHRPTRLGLAAATALALAGCSAGASPSPAPPPAGATSAASSPATSTTTPTPSPTPTPTPTLPEVRSPDTLPAYMAEELDLDLTITRERLQSETDDHERWEVSYPSGDLTITGILLVPEGEGPFPAVVLNHGHIDRNRYWSGQGVPREQEHLVEQGFVVLHTDYRGHAGSDDTDEVDHTLRVGYVRDAVNAAIALGNEDVVDPDRVGMVGRSMGGGVTLGAAVTHPEVIDAAVVYASVSSLYLDNFRRWELPERSGTAQEVYKEYGDPEESPEFYTDLSPRTFFDRIAAADLPVQIHHGEADDTCPVEWARATEASLEEAGVRTETHYYADEGHTFEAEWQTSIERTVSFLEESFED</sequence>
<protein>
    <submittedName>
        <fullName evidence="6">Alpha/beta fold hydrolase</fullName>
    </submittedName>
</protein>
<dbReference type="InterPro" id="IPR029058">
    <property type="entry name" value="AB_hydrolase_fold"/>
</dbReference>
<feature type="signal peptide" evidence="4">
    <location>
        <begin position="1"/>
        <end position="34"/>
    </location>
</feature>
<dbReference type="InterPro" id="IPR050261">
    <property type="entry name" value="FrsA_esterase"/>
</dbReference>
<dbReference type="SUPFAM" id="SSF53474">
    <property type="entry name" value="alpha/beta-Hydrolases"/>
    <property type="match status" value="1"/>
</dbReference>
<comment type="similarity">
    <text evidence="2">Belongs to the AB hydrolase superfamily. FUS2 hydrolase family.</text>
</comment>
<comment type="caution">
    <text evidence="6">The sequence shown here is derived from an EMBL/GenBank/DDBJ whole genome shotgun (WGS) entry which is preliminary data.</text>
</comment>
<evidence type="ECO:0000313" key="7">
    <source>
        <dbReference type="Proteomes" id="UP000252770"/>
    </source>
</evidence>
<gene>
    <name evidence="6" type="ORF">DT076_04305</name>
</gene>
<dbReference type="InterPro" id="IPR000073">
    <property type="entry name" value="AB_hydrolase_1"/>
</dbReference>
<dbReference type="PROSITE" id="PS51257">
    <property type="entry name" value="PROKAR_LIPOPROTEIN"/>
    <property type="match status" value="1"/>
</dbReference>
<feature type="region of interest" description="Disordered" evidence="3">
    <location>
        <begin position="29"/>
        <end position="77"/>
    </location>
</feature>
<evidence type="ECO:0000256" key="4">
    <source>
        <dbReference type="SAM" id="SignalP"/>
    </source>
</evidence>
<feature type="compositionally biased region" description="Pro residues" evidence="3">
    <location>
        <begin position="60"/>
        <end position="70"/>
    </location>
</feature>
<reference evidence="6 7" key="1">
    <citation type="submission" date="2018-07" db="EMBL/GenBank/DDBJ databases">
        <title>Desertimonas flava gen. nov. sp. nov.</title>
        <authorList>
            <person name="Liu S."/>
        </authorList>
    </citation>
    <scope>NUCLEOTIDE SEQUENCE [LARGE SCALE GENOMIC DNA]</scope>
    <source>
        <strain evidence="6 7">16Sb5-5</strain>
    </source>
</reference>
<dbReference type="PRINTS" id="PR00111">
    <property type="entry name" value="ABHYDROLASE"/>
</dbReference>
<dbReference type="GO" id="GO:0052689">
    <property type="term" value="F:carboxylic ester hydrolase activity"/>
    <property type="evidence" value="ECO:0007669"/>
    <property type="project" value="UniProtKB-ARBA"/>
</dbReference>
<dbReference type="GO" id="GO:0006508">
    <property type="term" value="P:proteolysis"/>
    <property type="evidence" value="ECO:0007669"/>
    <property type="project" value="InterPro"/>
</dbReference>
<dbReference type="InterPro" id="IPR001375">
    <property type="entry name" value="Peptidase_S9_cat"/>
</dbReference>
<proteinExistence type="inferred from homology"/>
<dbReference type="RefSeq" id="WP_114125415.1">
    <property type="nucleotide sequence ID" value="NZ_QOUI01000002.1"/>
</dbReference>
<feature type="compositionally biased region" description="Low complexity" evidence="3">
    <location>
        <begin position="44"/>
        <end position="59"/>
    </location>
</feature>
<accession>A0A367YXQ9</accession>
<feature type="domain" description="Peptidase S9 prolyl oligopeptidase catalytic" evidence="5">
    <location>
        <begin position="158"/>
        <end position="364"/>
    </location>
</feature>
<dbReference type="Pfam" id="PF00326">
    <property type="entry name" value="Peptidase_S9"/>
    <property type="match status" value="1"/>
</dbReference>
<dbReference type="AlphaFoldDB" id="A0A367YXQ9"/>
<organism evidence="6 7">
    <name type="scientific">Desertihabitans brevis</name>
    <dbReference type="NCBI Taxonomy" id="2268447"/>
    <lineage>
        <taxon>Bacteria</taxon>
        <taxon>Bacillati</taxon>
        <taxon>Actinomycetota</taxon>
        <taxon>Actinomycetes</taxon>
        <taxon>Propionibacteriales</taxon>
        <taxon>Propionibacteriaceae</taxon>
        <taxon>Desertihabitans</taxon>
    </lineage>
</organism>
<evidence type="ECO:0000256" key="1">
    <source>
        <dbReference type="ARBA" id="ARBA00022801"/>
    </source>
</evidence>
<evidence type="ECO:0000259" key="5">
    <source>
        <dbReference type="Pfam" id="PF00326"/>
    </source>
</evidence>
<keyword evidence="1 6" id="KW-0378">Hydrolase</keyword>
<dbReference type="PANTHER" id="PTHR22946:SF9">
    <property type="entry name" value="POLYKETIDE TRANSFERASE AF380"/>
    <property type="match status" value="1"/>
</dbReference>
<evidence type="ECO:0000313" key="6">
    <source>
        <dbReference type="EMBL" id="RCK70644.1"/>
    </source>
</evidence>
<dbReference type="Gene3D" id="3.40.50.1820">
    <property type="entry name" value="alpha/beta hydrolase"/>
    <property type="match status" value="1"/>
</dbReference>